<name>V4QM71_9CAUL</name>
<keyword evidence="2" id="KW-1185">Reference proteome</keyword>
<dbReference type="InterPro" id="IPR035437">
    <property type="entry name" value="SNase_OB-fold_sf"/>
</dbReference>
<organism evidence="1 2">
    <name type="scientific">Asticcacaulis benevestitus DSM 16100 = ATCC BAA-896</name>
    <dbReference type="NCBI Taxonomy" id="1121022"/>
    <lineage>
        <taxon>Bacteria</taxon>
        <taxon>Pseudomonadati</taxon>
        <taxon>Pseudomonadota</taxon>
        <taxon>Alphaproteobacteria</taxon>
        <taxon>Caulobacterales</taxon>
        <taxon>Caulobacteraceae</taxon>
        <taxon>Asticcacaulis</taxon>
    </lineage>
</organism>
<gene>
    <name evidence="1" type="ORF">ABENE_22445</name>
</gene>
<dbReference type="Proteomes" id="UP000017837">
    <property type="component" value="Unassembled WGS sequence"/>
</dbReference>
<proteinExistence type="predicted"/>
<dbReference type="PATRIC" id="fig|1121022.4.peg.4596"/>
<dbReference type="OrthoDB" id="7187474at2"/>
<dbReference type="AlphaFoldDB" id="V4QM71"/>
<dbReference type="RefSeq" id="WP_018084111.1">
    <property type="nucleotide sequence ID" value="NZ_AQWM01000064.1"/>
</dbReference>
<dbReference type="Gene3D" id="2.40.50.90">
    <property type="match status" value="1"/>
</dbReference>
<reference evidence="1 2" key="1">
    <citation type="journal article" date="2014" name="Nature">
        <title>Sequential evolution of bacterial morphology by co-option of a developmental regulator.</title>
        <authorList>
            <person name="Jiang C."/>
            <person name="Brown P.J."/>
            <person name="Ducret A."/>
            <person name="Brun Y.V."/>
        </authorList>
    </citation>
    <scope>NUCLEOTIDE SEQUENCE [LARGE SCALE GENOMIC DNA]</scope>
    <source>
        <strain evidence="1 2">DSM 16100</strain>
    </source>
</reference>
<sequence length="178" mass="19823">MKINPFVIITLATTHLLIAAVAYRMAVTRGWDDTIVLPDQPTTHFDKVLDGDTVVIDGVAIHIRGLDAPELGPWAKCWAEAMAARQSMKVLENELRGHDYRMVERRVDKDGKVSARFVAEAKYDISDPMKVYEAGAAVDGRWDWCGTTVKLTPGTDQPTRAPNLWWPSGDVYDPRAAD</sequence>
<evidence type="ECO:0008006" key="3">
    <source>
        <dbReference type="Google" id="ProtNLM"/>
    </source>
</evidence>
<accession>V4QM71</accession>
<dbReference type="STRING" id="1121022.GCA_000376105_04434"/>
<dbReference type="SUPFAM" id="SSF50199">
    <property type="entry name" value="Staphylococcal nuclease"/>
    <property type="match status" value="1"/>
</dbReference>
<evidence type="ECO:0000313" key="2">
    <source>
        <dbReference type="Proteomes" id="UP000017837"/>
    </source>
</evidence>
<comment type="caution">
    <text evidence="1">The sequence shown here is derived from an EMBL/GenBank/DDBJ whole genome shotgun (WGS) entry which is preliminary data.</text>
</comment>
<protein>
    <recommendedName>
        <fullName evidence="3">TNase-like domain-containing protein</fullName>
    </recommendedName>
</protein>
<dbReference type="EMBL" id="AWGB01000099">
    <property type="protein sequence ID" value="ESQ80273.1"/>
    <property type="molecule type" value="Genomic_DNA"/>
</dbReference>
<evidence type="ECO:0000313" key="1">
    <source>
        <dbReference type="EMBL" id="ESQ80273.1"/>
    </source>
</evidence>